<feature type="region of interest" description="Disordered" evidence="1">
    <location>
        <begin position="150"/>
        <end position="174"/>
    </location>
</feature>
<keyword evidence="3" id="KW-1185">Reference proteome</keyword>
<accession>A0ABW0SJ93</accession>
<evidence type="ECO:0000256" key="1">
    <source>
        <dbReference type="SAM" id="MobiDB-lite"/>
    </source>
</evidence>
<sequence length="264" mass="28502">MSGADWDAFWLGLPPRRLYAALHGAPGATGVVLAPPLLHELPRSRRFLTEIAGEFAAMGLPCLRFDYHGTGDSGGEGEELDFASMQRDLDLAVQALRDRTGVERTVLLAWRGSALALQGWVERAAVDLVVLWEPILDGAQWLRELVEGDAAERAQRPPPRAGVPRTTNPADGQLMGFAASPRLRGDLDRARVEGDIARGRVPVWGVVRASPTALPLALARQLSLPEGAPNFNVAAAMDATFFLTPPMRDLVGELGVAMRREAFA</sequence>
<dbReference type="SUPFAM" id="SSF53474">
    <property type="entry name" value="alpha/beta-Hydrolases"/>
    <property type="match status" value="1"/>
</dbReference>
<dbReference type="RefSeq" id="WP_386752667.1">
    <property type="nucleotide sequence ID" value="NZ_JBHSNM010000001.1"/>
</dbReference>
<evidence type="ECO:0000313" key="2">
    <source>
        <dbReference type="EMBL" id="MFC5568917.1"/>
    </source>
</evidence>
<protein>
    <recommendedName>
        <fullName evidence="4">Serine aminopeptidase S33 domain-containing protein</fullName>
    </recommendedName>
</protein>
<comment type="caution">
    <text evidence="2">The sequence shown here is derived from an EMBL/GenBank/DDBJ whole genome shotgun (WGS) entry which is preliminary data.</text>
</comment>
<dbReference type="InterPro" id="IPR029058">
    <property type="entry name" value="AB_hydrolase_fold"/>
</dbReference>
<dbReference type="Gene3D" id="3.40.50.1820">
    <property type="entry name" value="alpha/beta hydrolase"/>
    <property type="match status" value="1"/>
</dbReference>
<organism evidence="2 3">
    <name type="scientific">Lysobacter yangpyeongensis</name>
    <dbReference type="NCBI Taxonomy" id="346182"/>
    <lineage>
        <taxon>Bacteria</taxon>
        <taxon>Pseudomonadati</taxon>
        <taxon>Pseudomonadota</taxon>
        <taxon>Gammaproteobacteria</taxon>
        <taxon>Lysobacterales</taxon>
        <taxon>Lysobacteraceae</taxon>
        <taxon>Lysobacter</taxon>
    </lineage>
</organism>
<dbReference type="Proteomes" id="UP001596036">
    <property type="component" value="Unassembled WGS sequence"/>
</dbReference>
<reference evidence="3" key="1">
    <citation type="journal article" date="2019" name="Int. J. Syst. Evol. Microbiol.">
        <title>The Global Catalogue of Microorganisms (GCM) 10K type strain sequencing project: providing services to taxonomists for standard genome sequencing and annotation.</title>
        <authorList>
            <consortium name="The Broad Institute Genomics Platform"/>
            <consortium name="The Broad Institute Genome Sequencing Center for Infectious Disease"/>
            <person name="Wu L."/>
            <person name="Ma J."/>
        </authorList>
    </citation>
    <scope>NUCLEOTIDE SEQUENCE [LARGE SCALE GENOMIC DNA]</scope>
    <source>
        <strain evidence="3">KACC 11407</strain>
    </source>
</reference>
<proteinExistence type="predicted"/>
<evidence type="ECO:0000313" key="3">
    <source>
        <dbReference type="Proteomes" id="UP001596036"/>
    </source>
</evidence>
<evidence type="ECO:0008006" key="4">
    <source>
        <dbReference type="Google" id="ProtNLM"/>
    </source>
</evidence>
<name>A0ABW0SJ93_9GAMM</name>
<gene>
    <name evidence="2" type="ORF">ACFPN1_02420</name>
</gene>
<dbReference type="EMBL" id="JBHSNM010000001">
    <property type="protein sequence ID" value="MFC5568917.1"/>
    <property type="molecule type" value="Genomic_DNA"/>
</dbReference>